<dbReference type="FunCoup" id="A0A067ND39">
    <property type="interactions" value="348"/>
</dbReference>
<dbReference type="EMBL" id="KL198016">
    <property type="protein sequence ID" value="KDQ21711.1"/>
    <property type="molecule type" value="Genomic_DNA"/>
</dbReference>
<dbReference type="Proteomes" id="UP000027195">
    <property type="component" value="Unassembled WGS sequence"/>
</dbReference>
<dbReference type="HOGENOM" id="CLU_043857_5_2_1"/>
<name>A0A067ND39_BOTB1</name>
<evidence type="ECO:0000256" key="3">
    <source>
        <dbReference type="ARBA" id="ARBA00022833"/>
    </source>
</evidence>
<sequence>MDSPSQPTKQVAHVFQGHPTYCCSRCTTTLALQDELISKSFSGREGRAFLLHSVVNVRIGKKEERQLLTGLHTVADIYCIGCDSNLGWTYLKAHESSQKYKEGKYIIETERIIKENAWSLDS</sequence>
<keyword evidence="7" id="KW-1185">Reference proteome</keyword>
<organism evidence="6 7">
    <name type="scientific">Botryobasidium botryosum (strain FD-172 SS1)</name>
    <dbReference type="NCBI Taxonomy" id="930990"/>
    <lineage>
        <taxon>Eukaryota</taxon>
        <taxon>Fungi</taxon>
        <taxon>Dikarya</taxon>
        <taxon>Basidiomycota</taxon>
        <taxon>Agaricomycotina</taxon>
        <taxon>Agaricomycetes</taxon>
        <taxon>Cantharellales</taxon>
        <taxon>Botryobasidiaceae</taxon>
        <taxon>Botryobasidium</taxon>
    </lineage>
</organism>
<keyword evidence="3" id="KW-0862">Zinc</keyword>
<reference evidence="7" key="1">
    <citation type="journal article" date="2014" name="Proc. Natl. Acad. Sci. U.S.A.">
        <title>Extensive sampling of basidiomycete genomes demonstrates inadequacy of the white-rot/brown-rot paradigm for wood decay fungi.</title>
        <authorList>
            <person name="Riley R."/>
            <person name="Salamov A.A."/>
            <person name="Brown D.W."/>
            <person name="Nagy L.G."/>
            <person name="Floudas D."/>
            <person name="Held B.W."/>
            <person name="Levasseur A."/>
            <person name="Lombard V."/>
            <person name="Morin E."/>
            <person name="Otillar R."/>
            <person name="Lindquist E.A."/>
            <person name="Sun H."/>
            <person name="LaButti K.M."/>
            <person name="Schmutz J."/>
            <person name="Jabbour D."/>
            <person name="Luo H."/>
            <person name="Baker S.E."/>
            <person name="Pisabarro A.G."/>
            <person name="Walton J.D."/>
            <person name="Blanchette R.A."/>
            <person name="Henrissat B."/>
            <person name="Martin F."/>
            <person name="Cullen D."/>
            <person name="Hibbett D.S."/>
            <person name="Grigoriev I.V."/>
        </authorList>
    </citation>
    <scope>NUCLEOTIDE SEQUENCE [LARGE SCALE GENOMIC DNA]</scope>
    <source>
        <strain evidence="7">FD-172 SS1</strain>
    </source>
</reference>
<dbReference type="AlphaFoldDB" id="A0A067ND39"/>
<dbReference type="InParanoid" id="A0A067ND39"/>
<dbReference type="PROSITE" id="PS51792">
    <property type="entry name" value="YIPPEE"/>
    <property type="match status" value="1"/>
</dbReference>
<proteinExistence type="inferred from homology"/>
<dbReference type="PANTHER" id="PTHR13848">
    <property type="entry name" value="PROTEIN YIPPEE-LIKE CG15309-RELATED"/>
    <property type="match status" value="1"/>
</dbReference>
<accession>A0A067ND39</accession>
<dbReference type="InterPro" id="IPR039058">
    <property type="entry name" value="Yippee_fam"/>
</dbReference>
<evidence type="ECO:0000259" key="5">
    <source>
        <dbReference type="PROSITE" id="PS51792"/>
    </source>
</evidence>
<dbReference type="Pfam" id="PF03226">
    <property type="entry name" value="Yippee-Mis18"/>
    <property type="match status" value="1"/>
</dbReference>
<comment type="similarity">
    <text evidence="1 4">Belongs to the yippee family.</text>
</comment>
<evidence type="ECO:0000256" key="1">
    <source>
        <dbReference type="ARBA" id="ARBA00005613"/>
    </source>
</evidence>
<dbReference type="STRING" id="930990.A0A067ND39"/>
<keyword evidence="2" id="KW-0479">Metal-binding</keyword>
<gene>
    <name evidence="6" type="ORF">BOTBODRAFT_26141</name>
</gene>
<dbReference type="InterPro" id="IPR034751">
    <property type="entry name" value="Yippee"/>
</dbReference>
<dbReference type="InterPro" id="IPR004910">
    <property type="entry name" value="Yippee/Mis18/Cereblon"/>
</dbReference>
<evidence type="ECO:0000313" key="7">
    <source>
        <dbReference type="Proteomes" id="UP000027195"/>
    </source>
</evidence>
<protein>
    <recommendedName>
        <fullName evidence="4">Protein yippee-like</fullName>
    </recommendedName>
</protein>
<dbReference type="GO" id="GO:0046872">
    <property type="term" value="F:metal ion binding"/>
    <property type="evidence" value="ECO:0007669"/>
    <property type="project" value="UniProtKB-KW"/>
</dbReference>
<evidence type="ECO:0000256" key="4">
    <source>
        <dbReference type="RuleBase" id="RU110713"/>
    </source>
</evidence>
<evidence type="ECO:0000256" key="2">
    <source>
        <dbReference type="ARBA" id="ARBA00022723"/>
    </source>
</evidence>
<feature type="domain" description="Yippee" evidence="5">
    <location>
        <begin position="19"/>
        <end position="116"/>
    </location>
</feature>
<evidence type="ECO:0000313" key="6">
    <source>
        <dbReference type="EMBL" id="KDQ21711.1"/>
    </source>
</evidence>
<dbReference type="OrthoDB" id="6407410at2759"/>